<evidence type="ECO:0000313" key="4">
    <source>
        <dbReference type="Proteomes" id="UP000824236"/>
    </source>
</evidence>
<feature type="compositionally biased region" description="Low complexity" evidence="1">
    <location>
        <begin position="279"/>
        <end position="299"/>
    </location>
</feature>
<gene>
    <name evidence="3" type="ORF">H9791_02635</name>
</gene>
<accession>A0A9E2NMX6</accession>
<name>A0A9E2NMX6_9BACE</name>
<evidence type="ECO:0000256" key="1">
    <source>
        <dbReference type="SAM" id="MobiDB-lite"/>
    </source>
</evidence>
<feature type="region of interest" description="Disordered" evidence="1">
    <location>
        <begin position="264"/>
        <end position="299"/>
    </location>
</feature>
<reference evidence="3" key="1">
    <citation type="journal article" date="2021" name="PeerJ">
        <title>Extensive microbial diversity within the chicken gut microbiome revealed by metagenomics and culture.</title>
        <authorList>
            <person name="Gilroy R."/>
            <person name="Ravi A."/>
            <person name="Getino M."/>
            <person name="Pursley I."/>
            <person name="Horton D.L."/>
            <person name="Alikhan N.F."/>
            <person name="Baker D."/>
            <person name="Gharbi K."/>
            <person name="Hall N."/>
            <person name="Watson M."/>
            <person name="Adriaenssens E.M."/>
            <person name="Foster-Nyarko E."/>
            <person name="Jarju S."/>
            <person name="Secka A."/>
            <person name="Antonio M."/>
            <person name="Oren A."/>
            <person name="Chaudhuri R.R."/>
            <person name="La Ragione R."/>
            <person name="Hildebrand F."/>
            <person name="Pallen M.J."/>
        </authorList>
    </citation>
    <scope>NUCLEOTIDE SEQUENCE</scope>
    <source>
        <strain evidence="3">B3-3758</strain>
    </source>
</reference>
<sequence>MKKIVFLSLLALCLPWGLMAQGVVDDLYYVPSKKDKVEQKNDTRETVVVTDADQVVVKSRSPQAVRATAGTTTVVVRDTEGRPMDVDAYNRRYDSSDYDFTAQGDTLYVDRREDDGLDGQWVDGFDGSADDYEYATRIIRFRNPRYAIPVSSPLYFDVVYGLNTWDWNVYYDGLYAYVFPTFTNRLWWDWRFNSVGWWGYPYYGWGWGWHGWYDPWYYGGWAWHHPYWHHPWHPGPGWGAPYPGGTYAHRRLYGSRGDAVPGRPASVVNGGNSLRSNSVRRGTGSGTSRRVVGTRTDVS</sequence>
<comment type="caution">
    <text evidence="3">The sequence shown here is derived from an EMBL/GenBank/DDBJ whole genome shotgun (WGS) entry which is preliminary data.</text>
</comment>
<dbReference type="EMBL" id="JAHLFO010000033">
    <property type="protein sequence ID" value="MBU3813393.1"/>
    <property type="molecule type" value="Genomic_DNA"/>
</dbReference>
<dbReference type="Proteomes" id="UP000824236">
    <property type="component" value="Unassembled WGS sequence"/>
</dbReference>
<proteinExistence type="predicted"/>
<feature type="non-terminal residue" evidence="3">
    <location>
        <position position="299"/>
    </location>
</feature>
<evidence type="ECO:0008006" key="5">
    <source>
        <dbReference type="Google" id="ProtNLM"/>
    </source>
</evidence>
<protein>
    <recommendedName>
        <fullName evidence="5">DUF3300 domain-containing protein</fullName>
    </recommendedName>
</protein>
<keyword evidence="2" id="KW-0732">Signal</keyword>
<reference evidence="3" key="2">
    <citation type="submission" date="2021-04" db="EMBL/GenBank/DDBJ databases">
        <authorList>
            <person name="Gilroy R."/>
        </authorList>
    </citation>
    <scope>NUCLEOTIDE SEQUENCE</scope>
    <source>
        <strain evidence="3">B3-3758</strain>
    </source>
</reference>
<evidence type="ECO:0000313" key="3">
    <source>
        <dbReference type="EMBL" id="MBU3813393.1"/>
    </source>
</evidence>
<feature type="chain" id="PRO_5038976145" description="DUF3300 domain-containing protein" evidence="2">
    <location>
        <begin position="21"/>
        <end position="299"/>
    </location>
</feature>
<feature type="signal peptide" evidence="2">
    <location>
        <begin position="1"/>
        <end position="20"/>
    </location>
</feature>
<organism evidence="3 4">
    <name type="scientific">Candidatus Bacteroides intestinipullorum</name>
    <dbReference type="NCBI Taxonomy" id="2838471"/>
    <lineage>
        <taxon>Bacteria</taxon>
        <taxon>Pseudomonadati</taxon>
        <taxon>Bacteroidota</taxon>
        <taxon>Bacteroidia</taxon>
        <taxon>Bacteroidales</taxon>
        <taxon>Bacteroidaceae</taxon>
        <taxon>Bacteroides</taxon>
    </lineage>
</organism>
<evidence type="ECO:0000256" key="2">
    <source>
        <dbReference type="SAM" id="SignalP"/>
    </source>
</evidence>
<dbReference type="AlphaFoldDB" id="A0A9E2NMX6"/>